<dbReference type="GeneID" id="97507403"/>
<dbReference type="AlphaFoldDB" id="A0A4R3JHV5"/>
<dbReference type="InterPro" id="IPR000182">
    <property type="entry name" value="GNAT_dom"/>
</dbReference>
<evidence type="ECO:0000313" key="5">
    <source>
        <dbReference type="Proteomes" id="UP000702954"/>
    </source>
</evidence>
<dbReference type="Pfam" id="PF00583">
    <property type="entry name" value="Acetyltransf_1"/>
    <property type="match status" value="1"/>
</dbReference>
<dbReference type="Proteomes" id="UP000702954">
    <property type="component" value="Unassembled WGS sequence"/>
</dbReference>
<sequence>MGKGRINYRRIKESELSVSLFADFDRYQEVNRCWRKEDGEWVLKDIVFNEQWSDSDYRYLTECLIHTIQTGGVVFGAFVEERLKGFASVEHEFFGQEKQYLELTSIHTSYDCRNRGIGRQLFTRCVEAARKMGAKKLYISAHSCEETQAFYKEMGCVEAVEYNQKSVEKEPCDCQLEFVL</sequence>
<comment type="caution">
    <text evidence="3">The sequence shown here is derived from an EMBL/GenBank/DDBJ whole genome shotgun (WGS) entry which is preliminary data.</text>
</comment>
<organism evidence="3 4">
    <name type="scientific">Faecalimonas umbilicata</name>
    <dbReference type="NCBI Taxonomy" id="1912855"/>
    <lineage>
        <taxon>Bacteria</taxon>
        <taxon>Bacillati</taxon>
        <taxon>Bacillota</taxon>
        <taxon>Clostridia</taxon>
        <taxon>Lachnospirales</taxon>
        <taxon>Lachnospiraceae</taxon>
        <taxon>Faecalimonas</taxon>
    </lineage>
</organism>
<dbReference type="EMBL" id="BHEO01000008">
    <property type="protein sequence ID" value="GBU06642.1"/>
    <property type="molecule type" value="Genomic_DNA"/>
</dbReference>
<feature type="domain" description="N-acetyltransferase" evidence="1">
    <location>
        <begin position="6"/>
        <end position="173"/>
    </location>
</feature>
<dbReference type="Proteomes" id="UP000294613">
    <property type="component" value="Unassembled WGS sequence"/>
</dbReference>
<evidence type="ECO:0000259" key="1">
    <source>
        <dbReference type="PROSITE" id="PS51186"/>
    </source>
</evidence>
<keyword evidence="5" id="KW-1185">Reference proteome</keyword>
<dbReference type="CDD" id="cd04301">
    <property type="entry name" value="NAT_SF"/>
    <property type="match status" value="1"/>
</dbReference>
<evidence type="ECO:0000313" key="4">
    <source>
        <dbReference type="Proteomes" id="UP000294613"/>
    </source>
</evidence>
<reference evidence="2 5" key="1">
    <citation type="journal article" date="2018" name="Int. J. Syst. Evol. Microbiol.">
        <title>Draft Genome Sequence of Faecalimonas umbilicata JCM 30896T, an Acetate-Producing Bacterium Isolated from Human Feces.</title>
        <authorList>
            <person name="Sakamoto M."/>
            <person name="Ikeyama N."/>
            <person name="Yuki M."/>
            <person name="Ohkuma M."/>
        </authorList>
    </citation>
    <scope>NUCLEOTIDE SEQUENCE [LARGE SCALE GENOMIC DNA]</scope>
    <source>
        <strain evidence="2 5">EGH7</strain>
    </source>
</reference>
<evidence type="ECO:0000313" key="3">
    <source>
        <dbReference type="EMBL" id="TCS65567.1"/>
    </source>
</evidence>
<accession>A0A4R3JHV5</accession>
<evidence type="ECO:0000313" key="2">
    <source>
        <dbReference type="EMBL" id="GBU06642.1"/>
    </source>
</evidence>
<dbReference type="Gene3D" id="3.40.630.30">
    <property type="match status" value="1"/>
</dbReference>
<name>A0A4R3JHV5_9FIRM</name>
<dbReference type="PROSITE" id="PS51186">
    <property type="entry name" value="GNAT"/>
    <property type="match status" value="1"/>
</dbReference>
<protein>
    <submittedName>
        <fullName evidence="3">Acetyltransferase (GNAT) family protein</fullName>
    </submittedName>
</protein>
<dbReference type="GO" id="GO:0016747">
    <property type="term" value="F:acyltransferase activity, transferring groups other than amino-acyl groups"/>
    <property type="evidence" value="ECO:0007669"/>
    <property type="project" value="InterPro"/>
</dbReference>
<keyword evidence="3" id="KW-0808">Transferase</keyword>
<reference evidence="3 4" key="2">
    <citation type="submission" date="2019-03" db="EMBL/GenBank/DDBJ databases">
        <title>Genomic Encyclopedia of Type Strains, Phase IV (KMG-IV): sequencing the most valuable type-strain genomes for metagenomic binning, comparative biology and taxonomic classification.</title>
        <authorList>
            <person name="Goeker M."/>
        </authorList>
    </citation>
    <scope>NUCLEOTIDE SEQUENCE [LARGE SCALE GENOMIC DNA]</scope>
    <source>
        <strain evidence="3 4">DSM 103426</strain>
    </source>
</reference>
<dbReference type="RefSeq" id="WP_008975118.1">
    <property type="nucleotide sequence ID" value="NZ_AP031411.1"/>
</dbReference>
<gene>
    <name evidence="3" type="ORF">EDD74_12261</name>
    <name evidence="2" type="ORF">FAEUMB_31830</name>
</gene>
<dbReference type="SUPFAM" id="SSF55729">
    <property type="entry name" value="Acyl-CoA N-acyltransferases (Nat)"/>
    <property type="match status" value="1"/>
</dbReference>
<proteinExistence type="predicted"/>
<dbReference type="InterPro" id="IPR016181">
    <property type="entry name" value="Acyl_CoA_acyltransferase"/>
</dbReference>
<dbReference type="EMBL" id="SLZV01000022">
    <property type="protein sequence ID" value="TCS65567.1"/>
    <property type="molecule type" value="Genomic_DNA"/>
</dbReference>